<dbReference type="InterPro" id="IPR027417">
    <property type="entry name" value="P-loop_NTPase"/>
</dbReference>
<reference evidence="3 4" key="1">
    <citation type="journal article" date="2019" name="Nat. Ecol. Evol.">
        <title>Megaphylogeny resolves global patterns of mushroom evolution.</title>
        <authorList>
            <person name="Varga T."/>
            <person name="Krizsan K."/>
            <person name="Foldi C."/>
            <person name="Dima B."/>
            <person name="Sanchez-Garcia M."/>
            <person name="Sanchez-Ramirez S."/>
            <person name="Szollosi G.J."/>
            <person name="Szarkandi J.G."/>
            <person name="Papp V."/>
            <person name="Albert L."/>
            <person name="Andreopoulos W."/>
            <person name="Angelini C."/>
            <person name="Antonin V."/>
            <person name="Barry K.W."/>
            <person name="Bougher N.L."/>
            <person name="Buchanan P."/>
            <person name="Buyck B."/>
            <person name="Bense V."/>
            <person name="Catcheside P."/>
            <person name="Chovatia M."/>
            <person name="Cooper J."/>
            <person name="Damon W."/>
            <person name="Desjardin D."/>
            <person name="Finy P."/>
            <person name="Geml J."/>
            <person name="Haridas S."/>
            <person name="Hughes K."/>
            <person name="Justo A."/>
            <person name="Karasinski D."/>
            <person name="Kautmanova I."/>
            <person name="Kiss B."/>
            <person name="Kocsube S."/>
            <person name="Kotiranta H."/>
            <person name="LaButti K.M."/>
            <person name="Lechner B.E."/>
            <person name="Liimatainen K."/>
            <person name="Lipzen A."/>
            <person name="Lukacs Z."/>
            <person name="Mihaltcheva S."/>
            <person name="Morgado L.N."/>
            <person name="Niskanen T."/>
            <person name="Noordeloos M.E."/>
            <person name="Ohm R.A."/>
            <person name="Ortiz-Santana B."/>
            <person name="Ovrebo C."/>
            <person name="Racz N."/>
            <person name="Riley R."/>
            <person name="Savchenko A."/>
            <person name="Shiryaev A."/>
            <person name="Soop K."/>
            <person name="Spirin V."/>
            <person name="Szebenyi C."/>
            <person name="Tomsovsky M."/>
            <person name="Tulloss R.E."/>
            <person name="Uehling J."/>
            <person name="Grigoriev I.V."/>
            <person name="Vagvolgyi C."/>
            <person name="Papp T."/>
            <person name="Martin F.M."/>
            <person name="Miettinen O."/>
            <person name="Hibbett D.S."/>
            <person name="Nagy L.G."/>
        </authorList>
    </citation>
    <scope>NUCLEOTIDE SEQUENCE [LARGE SCALE GENOMIC DNA]</scope>
    <source>
        <strain evidence="3 4">FP101781</strain>
    </source>
</reference>
<dbReference type="STRING" id="71717.A0A4Y7TB52"/>
<dbReference type="Proteomes" id="UP000298030">
    <property type="component" value="Unassembled WGS sequence"/>
</dbReference>
<evidence type="ECO:0000256" key="1">
    <source>
        <dbReference type="ARBA" id="ARBA00022737"/>
    </source>
</evidence>
<accession>A0A4Y7TB52</accession>
<dbReference type="PANTHER" id="PTHR10039:SF14">
    <property type="entry name" value="NACHT DOMAIN-CONTAINING PROTEIN"/>
    <property type="match status" value="1"/>
</dbReference>
<dbReference type="SUPFAM" id="SSF52540">
    <property type="entry name" value="P-loop containing nucleoside triphosphate hydrolases"/>
    <property type="match status" value="1"/>
</dbReference>
<protein>
    <recommendedName>
        <fullName evidence="2">Nephrocystin 3-like N-terminal domain-containing protein</fullName>
    </recommendedName>
</protein>
<gene>
    <name evidence="3" type="ORF">FA13DRAFT_1732837</name>
</gene>
<keyword evidence="1" id="KW-0677">Repeat</keyword>
<dbReference type="AlphaFoldDB" id="A0A4Y7TB52"/>
<dbReference type="EMBL" id="QPFP01000019">
    <property type="protein sequence ID" value="TEB31397.1"/>
    <property type="molecule type" value="Genomic_DNA"/>
</dbReference>
<feature type="domain" description="Nephrocystin 3-like N-terminal" evidence="2">
    <location>
        <begin position="78"/>
        <end position="264"/>
    </location>
</feature>
<proteinExistence type="predicted"/>
<dbReference type="InterPro" id="IPR056884">
    <property type="entry name" value="NPHP3-like_N"/>
</dbReference>
<comment type="caution">
    <text evidence="3">The sequence shown here is derived from an EMBL/GenBank/DDBJ whole genome shotgun (WGS) entry which is preliminary data.</text>
</comment>
<evidence type="ECO:0000259" key="2">
    <source>
        <dbReference type="Pfam" id="PF24883"/>
    </source>
</evidence>
<dbReference type="PANTHER" id="PTHR10039">
    <property type="entry name" value="AMELOGENIN"/>
    <property type="match status" value="1"/>
</dbReference>
<sequence length="725" mass="81868">MADYTYTSHLQNAHDFNIDRLHIGDSTSTVNNYHTILSKGPLEILQRVSALGALHNSDERSAAPMCHPETRTAVQNEIVNWITDHDDDSQPKKILWLTGPAGTGKTAIAGSVAEMCEERGLLAATFFFSSFSDSPERRYKRFLIPTLAYQLIQADESDRLGEHVLAAIRRDPAIFKKRLKVQVEGLILKPLRELHRSVGGPGPPTKLIIIDGLDEVEAEGYPNVDHPGARQANTADQLEILSTMLQAARQFRAAFPFRILIVSRPERAIRNFFSEGAIHMTREIFLDDTYNPDADIALFLNCKFSEIRRRYNMPSSWPTEGVIRTLVANASGQFIYASTVIRFIQDRSRPPQAQLDRLLSLRQGGDGVNPFATLDTLYAHILRASPDLKRAAFWLVACRLYLDDAPALFARQFLQDYEGEAGYLLEDLSSLIHAPSHDDHTSPYQLYHKSLVDFLLDPKRSAEHGTSDTETFDQLSRRCLDLLKAKSPALNLTEMEWLYFARHAFDGAGGRVAWFAFAGQQEVSNELADCDVVWWMRTILATQPSQASRIIPCIFEGVHSPCSSSFSSCSKACKHWRRSILHVCRSEGWAFPDSYTLLRELLWRVHNEEQPLTGSSRRPSLRPPMGFGGQFSPPVDWQPPSPPMPNIDGEKLPREGIENYDAMLRLVHEMYALLPQDWTVEYAEELSKLRVRPQAALGDRLEEIASKLNISPPPGSRRKPFRAHR</sequence>
<dbReference type="OrthoDB" id="4760524at2759"/>
<name>A0A4Y7TB52_COPMI</name>
<organism evidence="3 4">
    <name type="scientific">Coprinellus micaceus</name>
    <name type="common">Glistening ink-cap mushroom</name>
    <name type="synonym">Coprinus micaceus</name>
    <dbReference type="NCBI Taxonomy" id="71717"/>
    <lineage>
        <taxon>Eukaryota</taxon>
        <taxon>Fungi</taxon>
        <taxon>Dikarya</taxon>
        <taxon>Basidiomycota</taxon>
        <taxon>Agaricomycotina</taxon>
        <taxon>Agaricomycetes</taxon>
        <taxon>Agaricomycetidae</taxon>
        <taxon>Agaricales</taxon>
        <taxon>Agaricineae</taxon>
        <taxon>Psathyrellaceae</taxon>
        <taxon>Coprinellus</taxon>
    </lineage>
</organism>
<keyword evidence="4" id="KW-1185">Reference proteome</keyword>
<evidence type="ECO:0000313" key="4">
    <source>
        <dbReference type="Proteomes" id="UP000298030"/>
    </source>
</evidence>
<evidence type="ECO:0000313" key="3">
    <source>
        <dbReference type="EMBL" id="TEB31397.1"/>
    </source>
</evidence>
<dbReference type="Gene3D" id="3.40.50.300">
    <property type="entry name" value="P-loop containing nucleotide triphosphate hydrolases"/>
    <property type="match status" value="1"/>
</dbReference>
<dbReference type="Pfam" id="PF24883">
    <property type="entry name" value="NPHP3_N"/>
    <property type="match status" value="1"/>
</dbReference>